<keyword evidence="9" id="KW-1185">Reference proteome</keyword>
<keyword evidence="3" id="KW-0479">Metal-binding</keyword>
<dbReference type="GO" id="GO:0005509">
    <property type="term" value="F:calcium ion binding"/>
    <property type="evidence" value="ECO:0007669"/>
    <property type="project" value="InterPro"/>
</dbReference>
<dbReference type="OrthoDB" id="542013at2759"/>
<keyword evidence="4" id="KW-0677">Repeat</keyword>
<dbReference type="InterPro" id="IPR002048">
    <property type="entry name" value="EF_hand_dom"/>
</dbReference>
<protein>
    <recommendedName>
        <fullName evidence="7">EF-hand domain-containing protein</fullName>
    </recommendedName>
</protein>
<dbReference type="PROSITE" id="PS00018">
    <property type="entry name" value="EF_HAND_1"/>
    <property type="match status" value="1"/>
</dbReference>
<evidence type="ECO:0000256" key="6">
    <source>
        <dbReference type="SAM" id="MobiDB-lite"/>
    </source>
</evidence>
<organism evidence="8 9">
    <name type="scientific">Aspergillus avenaceus</name>
    <dbReference type="NCBI Taxonomy" id="36643"/>
    <lineage>
        <taxon>Eukaryota</taxon>
        <taxon>Fungi</taxon>
        <taxon>Dikarya</taxon>
        <taxon>Ascomycota</taxon>
        <taxon>Pezizomycotina</taxon>
        <taxon>Eurotiomycetes</taxon>
        <taxon>Eurotiomycetidae</taxon>
        <taxon>Eurotiales</taxon>
        <taxon>Aspergillaceae</taxon>
        <taxon>Aspergillus</taxon>
        <taxon>Aspergillus subgen. Circumdati</taxon>
    </lineage>
</organism>
<dbReference type="InterPro" id="IPR018247">
    <property type="entry name" value="EF_Hand_1_Ca_BS"/>
</dbReference>
<dbReference type="GO" id="GO:0005737">
    <property type="term" value="C:cytoplasm"/>
    <property type="evidence" value="ECO:0007669"/>
    <property type="project" value="UniProtKB-SubCell"/>
</dbReference>
<dbReference type="Proteomes" id="UP000325780">
    <property type="component" value="Unassembled WGS sequence"/>
</dbReference>
<evidence type="ECO:0000259" key="7">
    <source>
        <dbReference type="PROSITE" id="PS50222"/>
    </source>
</evidence>
<feature type="domain" description="EF-hand" evidence="7">
    <location>
        <begin position="471"/>
        <end position="499"/>
    </location>
</feature>
<evidence type="ECO:0000313" key="9">
    <source>
        <dbReference type="Proteomes" id="UP000325780"/>
    </source>
</evidence>
<dbReference type="EMBL" id="ML742492">
    <property type="protein sequence ID" value="KAE8144532.1"/>
    <property type="molecule type" value="Genomic_DNA"/>
</dbReference>
<feature type="domain" description="EF-hand" evidence="7">
    <location>
        <begin position="501"/>
        <end position="536"/>
    </location>
</feature>
<comment type="subcellular location">
    <subcellularLocation>
        <location evidence="1">Cytoplasm</location>
    </subcellularLocation>
</comment>
<gene>
    <name evidence="8" type="ORF">BDV25DRAFT_134586</name>
</gene>
<dbReference type="Pfam" id="PF13499">
    <property type="entry name" value="EF-hand_7"/>
    <property type="match status" value="2"/>
</dbReference>
<feature type="compositionally biased region" description="Pro residues" evidence="6">
    <location>
        <begin position="412"/>
        <end position="423"/>
    </location>
</feature>
<reference evidence="8 9" key="1">
    <citation type="submission" date="2019-04" db="EMBL/GenBank/DDBJ databases">
        <title>Friends and foes A comparative genomics study of 23 Aspergillus species from section Flavi.</title>
        <authorList>
            <consortium name="DOE Joint Genome Institute"/>
            <person name="Kjaerbolling I."/>
            <person name="Vesth T."/>
            <person name="Frisvad J.C."/>
            <person name="Nybo J.L."/>
            <person name="Theobald S."/>
            <person name="Kildgaard S."/>
            <person name="Isbrandt T."/>
            <person name="Kuo A."/>
            <person name="Sato A."/>
            <person name="Lyhne E.K."/>
            <person name="Kogle M.E."/>
            <person name="Wiebenga A."/>
            <person name="Kun R.S."/>
            <person name="Lubbers R.J."/>
            <person name="Makela M.R."/>
            <person name="Barry K."/>
            <person name="Chovatia M."/>
            <person name="Clum A."/>
            <person name="Daum C."/>
            <person name="Haridas S."/>
            <person name="He G."/>
            <person name="LaButti K."/>
            <person name="Lipzen A."/>
            <person name="Mondo S."/>
            <person name="Riley R."/>
            <person name="Salamov A."/>
            <person name="Simmons B.A."/>
            <person name="Magnuson J.K."/>
            <person name="Henrissat B."/>
            <person name="Mortensen U.H."/>
            <person name="Larsen T.O."/>
            <person name="Devries R.P."/>
            <person name="Grigoriev I.V."/>
            <person name="Machida M."/>
            <person name="Baker S.E."/>
            <person name="Andersen M.R."/>
        </authorList>
    </citation>
    <scope>NUCLEOTIDE SEQUENCE [LARGE SCALE GENOMIC DNA]</scope>
    <source>
        <strain evidence="8 9">IBT 18842</strain>
    </source>
</reference>
<dbReference type="InterPro" id="IPR011992">
    <property type="entry name" value="EF-hand-dom_pair"/>
</dbReference>
<accession>A0A5N6TDX2</accession>
<dbReference type="AlphaFoldDB" id="A0A5N6TDX2"/>
<dbReference type="Gene3D" id="1.10.238.10">
    <property type="entry name" value="EF-hand"/>
    <property type="match status" value="1"/>
</dbReference>
<evidence type="ECO:0000256" key="1">
    <source>
        <dbReference type="ARBA" id="ARBA00004496"/>
    </source>
</evidence>
<dbReference type="SUPFAM" id="SSF47473">
    <property type="entry name" value="EF-hand"/>
    <property type="match status" value="1"/>
</dbReference>
<sequence length="614" mass="68635">MSGLVRLFWEQYNPPVDPTVSFAGKTVILTGATSGLGFEAAIKLLNLGVDALIIGSRSLEKGHATQRELEKRTARQGVIQVWELDMNSFESVKSFANRAQTEIKQLDIALLNAGLWNREYTTSPEGWEETIQVNSLSTSLLALLLLPKLRASSSDTEPAHLTVVSSQLFARVKATSLRTEKPLLQHLNNPQQFVGPKQYGISKLLLEYVFKTVASLIRNENGTVPVIVNTVSPGLCSSSLGRQYNRFYERWGAWLFSKLFARTPEQGSRSLISATYQGVESHGRCWRGGEYLDESIALTMGTEGTEFRAQAWKEILEVLQEQSDDISGIFVAQMLGAMQTGSSHHHNHRPSRSSSNPPPGGVPNRVPVSSAHVNKPLPTPVGNHPQRTHPLHPSPPPQNYGFGPRPTQPMHNRPPPMSRPPRSPNQAPLSVPDNDPQQLFPLFRAANSSHSGSLTEMELGSALVNGDYTTFHPKTVKLMIRMFDRNSSGTISFDEFQSLWRFLAAWRELFDRFDVDRSGRISLQEFENALIAFGYRLSPPFVSVLFTAFESKGRQMNGHPKGPGMQGMSFDLFVQACISLRRMTDVFKRYDDDRDGYITVSFEEFLAEWLQLME</sequence>
<dbReference type="InterPro" id="IPR002347">
    <property type="entry name" value="SDR_fam"/>
</dbReference>
<evidence type="ECO:0000256" key="2">
    <source>
        <dbReference type="ARBA" id="ARBA00022490"/>
    </source>
</evidence>
<keyword evidence="5" id="KW-0106">Calcium</keyword>
<dbReference type="InterPro" id="IPR051426">
    <property type="entry name" value="Peflin/Sorcin_CaBP"/>
</dbReference>
<proteinExistence type="predicted"/>
<dbReference type="PRINTS" id="PR00081">
    <property type="entry name" value="GDHRDH"/>
</dbReference>
<keyword evidence="2" id="KW-0963">Cytoplasm</keyword>
<feature type="region of interest" description="Disordered" evidence="6">
    <location>
        <begin position="339"/>
        <end position="438"/>
    </location>
</feature>
<evidence type="ECO:0000256" key="3">
    <source>
        <dbReference type="ARBA" id="ARBA00022723"/>
    </source>
</evidence>
<dbReference type="CDD" id="cd16180">
    <property type="entry name" value="EFh_PEF_Group_I"/>
    <property type="match status" value="1"/>
</dbReference>
<dbReference type="PANTHER" id="PTHR46212">
    <property type="entry name" value="PEFLIN"/>
    <property type="match status" value="1"/>
</dbReference>
<dbReference type="SMART" id="SM00054">
    <property type="entry name" value="EFh"/>
    <property type="match status" value="3"/>
</dbReference>
<dbReference type="GO" id="GO:0048306">
    <property type="term" value="F:calcium-dependent protein binding"/>
    <property type="evidence" value="ECO:0007669"/>
    <property type="project" value="UniProtKB-ARBA"/>
</dbReference>
<evidence type="ECO:0000256" key="4">
    <source>
        <dbReference type="ARBA" id="ARBA00022737"/>
    </source>
</evidence>
<dbReference type="PANTHER" id="PTHR46212:SF3">
    <property type="entry name" value="GH27120P"/>
    <property type="match status" value="1"/>
</dbReference>
<dbReference type="SUPFAM" id="SSF51735">
    <property type="entry name" value="NAD(P)-binding Rossmann-fold domains"/>
    <property type="match status" value="1"/>
</dbReference>
<evidence type="ECO:0000313" key="8">
    <source>
        <dbReference type="EMBL" id="KAE8144532.1"/>
    </source>
</evidence>
<dbReference type="Pfam" id="PF00106">
    <property type="entry name" value="adh_short"/>
    <property type="match status" value="1"/>
</dbReference>
<evidence type="ECO:0000256" key="5">
    <source>
        <dbReference type="ARBA" id="ARBA00022837"/>
    </source>
</evidence>
<dbReference type="Gene3D" id="3.40.50.720">
    <property type="entry name" value="NAD(P)-binding Rossmann-like Domain"/>
    <property type="match status" value="1"/>
</dbReference>
<dbReference type="PROSITE" id="PS50222">
    <property type="entry name" value="EF_HAND_2"/>
    <property type="match status" value="2"/>
</dbReference>
<dbReference type="InterPro" id="IPR036291">
    <property type="entry name" value="NAD(P)-bd_dom_sf"/>
</dbReference>
<name>A0A5N6TDX2_ASPAV</name>